<organism evidence="8 9">
    <name type="scientific">Marinihelvus fidelis</name>
    <dbReference type="NCBI Taxonomy" id="2613842"/>
    <lineage>
        <taxon>Bacteria</taxon>
        <taxon>Pseudomonadati</taxon>
        <taxon>Pseudomonadota</taxon>
        <taxon>Gammaproteobacteria</taxon>
        <taxon>Chromatiales</taxon>
        <taxon>Wenzhouxiangellaceae</taxon>
        <taxon>Marinihelvus</taxon>
    </lineage>
</organism>
<dbReference type="GO" id="GO:0016788">
    <property type="term" value="F:hydrolase activity, acting on ester bonds"/>
    <property type="evidence" value="ECO:0007669"/>
    <property type="project" value="InterPro"/>
</dbReference>
<dbReference type="RefSeq" id="WP_150864861.1">
    <property type="nucleotide sequence ID" value="NZ_VYXP01000007.1"/>
</dbReference>
<comment type="caution">
    <text evidence="8">The sequence shown here is derived from an EMBL/GenBank/DDBJ whole genome shotgun (WGS) entry which is preliminary data.</text>
</comment>
<dbReference type="Proteomes" id="UP000325372">
    <property type="component" value="Unassembled WGS sequence"/>
</dbReference>
<evidence type="ECO:0000313" key="8">
    <source>
        <dbReference type="EMBL" id="KAA9130557.1"/>
    </source>
</evidence>
<dbReference type="InterPro" id="IPR008947">
    <property type="entry name" value="PLipase_C/P1_nuclease_dom_sf"/>
</dbReference>
<keyword evidence="5" id="KW-1015">Disulfide bond</keyword>
<evidence type="ECO:0000313" key="9">
    <source>
        <dbReference type="Proteomes" id="UP000325372"/>
    </source>
</evidence>
<dbReference type="Gene3D" id="1.10.575.10">
    <property type="entry name" value="P1 Nuclease"/>
    <property type="match status" value="1"/>
</dbReference>
<evidence type="ECO:0000256" key="7">
    <source>
        <dbReference type="SAM" id="SignalP"/>
    </source>
</evidence>
<keyword evidence="6" id="KW-0325">Glycoprotein</keyword>
<keyword evidence="1" id="KW-0540">Nuclease</keyword>
<dbReference type="SUPFAM" id="SSF48537">
    <property type="entry name" value="Phospholipase C/P1 nuclease"/>
    <property type="match status" value="1"/>
</dbReference>
<dbReference type="EMBL" id="VYXP01000007">
    <property type="protein sequence ID" value="KAA9130557.1"/>
    <property type="molecule type" value="Genomic_DNA"/>
</dbReference>
<name>A0A5N0T8T9_9GAMM</name>
<protein>
    <submittedName>
        <fullName evidence="8">S1/P1 nuclease</fullName>
    </submittedName>
</protein>
<gene>
    <name evidence="8" type="ORF">F3N42_12785</name>
</gene>
<keyword evidence="7" id="KW-0732">Signal</keyword>
<proteinExistence type="predicted"/>
<dbReference type="PANTHER" id="PTHR33146:SF26">
    <property type="entry name" value="ENDONUCLEASE 4"/>
    <property type="match status" value="1"/>
</dbReference>
<keyword evidence="2" id="KW-0479">Metal-binding</keyword>
<keyword evidence="9" id="KW-1185">Reference proteome</keyword>
<evidence type="ECO:0000256" key="4">
    <source>
        <dbReference type="ARBA" id="ARBA00022801"/>
    </source>
</evidence>
<evidence type="ECO:0000256" key="2">
    <source>
        <dbReference type="ARBA" id="ARBA00022723"/>
    </source>
</evidence>
<feature type="signal peptide" evidence="7">
    <location>
        <begin position="1"/>
        <end position="27"/>
    </location>
</feature>
<reference evidence="8 9" key="1">
    <citation type="submission" date="2019-09" db="EMBL/GenBank/DDBJ databases">
        <title>Wenzhouxiangella sp. Genome sequencing and assembly.</title>
        <authorList>
            <person name="Zhang R."/>
        </authorList>
    </citation>
    <scope>NUCLEOTIDE SEQUENCE [LARGE SCALE GENOMIC DNA]</scope>
    <source>
        <strain evidence="8 9">W260</strain>
    </source>
</reference>
<accession>A0A5N0T8T9</accession>
<dbReference type="PANTHER" id="PTHR33146">
    <property type="entry name" value="ENDONUCLEASE 4"/>
    <property type="match status" value="1"/>
</dbReference>
<dbReference type="GO" id="GO:0004519">
    <property type="term" value="F:endonuclease activity"/>
    <property type="evidence" value="ECO:0007669"/>
    <property type="project" value="UniProtKB-KW"/>
</dbReference>
<evidence type="ECO:0000256" key="1">
    <source>
        <dbReference type="ARBA" id="ARBA00022722"/>
    </source>
</evidence>
<sequence>MRVRVSPSAPFVPLLLLLASLAPSAVAWDGDGHAAIGVLAVEQASPVTRQALSRLLAENTPGATVGADTIAAACRYPDAYRETAGGEWSAPLHYVNIDPGSNRYSAARDCPGGQCVVAAVAKYAGQLGDPSLEPADRARAFGFLCHFMGDLHQPLHVGYADDRGGNLVSVRYRGEKLNLHAFWDHALPEHFSDGWRGLADTLEARPNTGARAWNTAELIAWTNETFSVTRNFAYPPSRDINDAFAQRSWQVTLQQMDMAAERLTLVLNSELGND</sequence>
<dbReference type="CDD" id="cd11010">
    <property type="entry name" value="S1-P1_nuclease"/>
    <property type="match status" value="1"/>
</dbReference>
<keyword evidence="4" id="KW-0378">Hydrolase</keyword>
<evidence type="ECO:0000256" key="3">
    <source>
        <dbReference type="ARBA" id="ARBA00022759"/>
    </source>
</evidence>
<keyword evidence="3" id="KW-0255">Endonuclease</keyword>
<feature type="chain" id="PRO_5024441832" evidence="7">
    <location>
        <begin position="28"/>
        <end position="274"/>
    </location>
</feature>
<dbReference type="InterPro" id="IPR003154">
    <property type="entry name" value="S1/P1nuclease"/>
</dbReference>
<dbReference type="GO" id="GO:0046872">
    <property type="term" value="F:metal ion binding"/>
    <property type="evidence" value="ECO:0007669"/>
    <property type="project" value="UniProtKB-KW"/>
</dbReference>
<dbReference type="GO" id="GO:0006308">
    <property type="term" value="P:DNA catabolic process"/>
    <property type="evidence" value="ECO:0007669"/>
    <property type="project" value="InterPro"/>
</dbReference>
<dbReference type="Pfam" id="PF02265">
    <property type="entry name" value="S1-P1_nuclease"/>
    <property type="match status" value="1"/>
</dbReference>
<dbReference type="AlphaFoldDB" id="A0A5N0T8T9"/>
<evidence type="ECO:0000256" key="6">
    <source>
        <dbReference type="ARBA" id="ARBA00023180"/>
    </source>
</evidence>
<evidence type="ECO:0000256" key="5">
    <source>
        <dbReference type="ARBA" id="ARBA00023157"/>
    </source>
</evidence>
<dbReference type="GO" id="GO:0003676">
    <property type="term" value="F:nucleic acid binding"/>
    <property type="evidence" value="ECO:0007669"/>
    <property type="project" value="InterPro"/>
</dbReference>